<evidence type="ECO:0000256" key="3">
    <source>
        <dbReference type="ARBA" id="ARBA00023163"/>
    </source>
</evidence>
<evidence type="ECO:0000256" key="4">
    <source>
        <dbReference type="SAM" id="Coils"/>
    </source>
</evidence>
<dbReference type="Proteomes" id="UP000228740">
    <property type="component" value="Unassembled WGS sequence"/>
</dbReference>
<dbReference type="Gene3D" id="1.25.40.10">
    <property type="entry name" value="Tetratricopeptide repeat domain"/>
    <property type="match status" value="2"/>
</dbReference>
<proteinExistence type="predicted"/>
<comment type="caution">
    <text evidence="7">The sequence shown here is derived from an EMBL/GenBank/DDBJ whole genome shotgun (WGS) entry which is preliminary data.</text>
</comment>
<evidence type="ECO:0000256" key="1">
    <source>
        <dbReference type="ARBA" id="ARBA00023015"/>
    </source>
</evidence>
<keyword evidence="8" id="KW-1185">Reference proteome</keyword>
<dbReference type="InterPro" id="IPR018060">
    <property type="entry name" value="HTH_AraC"/>
</dbReference>
<dbReference type="OrthoDB" id="5295174at2"/>
<dbReference type="PANTHER" id="PTHR43280:SF2">
    <property type="entry name" value="HTH-TYPE TRANSCRIPTIONAL REGULATOR EXSA"/>
    <property type="match status" value="1"/>
</dbReference>
<evidence type="ECO:0000256" key="2">
    <source>
        <dbReference type="ARBA" id="ARBA00023125"/>
    </source>
</evidence>
<dbReference type="GO" id="GO:0003700">
    <property type="term" value="F:DNA-binding transcription factor activity"/>
    <property type="evidence" value="ECO:0007669"/>
    <property type="project" value="InterPro"/>
</dbReference>
<reference evidence="7 8" key="1">
    <citation type="submission" date="2017-11" db="EMBL/GenBank/DDBJ databases">
        <title>Genomic Encyclopedia of Archaeal and Bacterial Type Strains, Phase II (KMG-II): From Individual Species to Whole Genera.</title>
        <authorList>
            <person name="Goeker M."/>
        </authorList>
    </citation>
    <scope>NUCLEOTIDE SEQUENCE [LARGE SCALE GENOMIC DNA]</scope>
    <source>
        <strain evidence="7 8">DSM 27617</strain>
    </source>
</reference>
<dbReference type="InterPro" id="IPR019734">
    <property type="entry name" value="TPR_rpt"/>
</dbReference>
<keyword evidence="4" id="KW-0175">Coiled coil</keyword>
<dbReference type="EMBL" id="PGFD01000001">
    <property type="protein sequence ID" value="PJJ66581.1"/>
    <property type="molecule type" value="Genomic_DNA"/>
</dbReference>
<dbReference type="PROSITE" id="PS01124">
    <property type="entry name" value="HTH_ARAC_FAMILY_2"/>
    <property type="match status" value="1"/>
</dbReference>
<gene>
    <name evidence="7" type="ORF">CLV73_0570</name>
</gene>
<evidence type="ECO:0000256" key="5">
    <source>
        <dbReference type="SAM" id="Phobius"/>
    </source>
</evidence>
<dbReference type="GO" id="GO:0043565">
    <property type="term" value="F:sequence-specific DNA binding"/>
    <property type="evidence" value="ECO:0007669"/>
    <property type="project" value="InterPro"/>
</dbReference>
<dbReference type="InterPro" id="IPR011990">
    <property type="entry name" value="TPR-like_helical_dom_sf"/>
</dbReference>
<name>A0A2M9C6U8_9FLAO</name>
<evidence type="ECO:0000259" key="6">
    <source>
        <dbReference type="PROSITE" id="PS01124"/>
    </source>
</evidence>
<dbReference type="PANTHER" id="PTHR43280">
    <property type="entry name" value="ARAC-FAMILY TRANSCRIPTIONAL REGULATOR"/>
    <property type="match status" value="1"/>
</dbReference>
<keyword evidence="5" id="KW-1133">Transmembrane helix</keyword>
<dbReference type="Gene3D" id="1.10.10.60">
    <property type="entry name" value="Homeodomain-like"/>
    <property type="match status" value="2"/>
</dbReference>
<dbReference type="Pfam" id="PF13181">
    <property type="entry name" value="TPR_8"/>
    <property type="match status" value="2"/>
</dbReference>
<keyword evidence="3" id="KW-0804">Transcription</keyword>
<dbReference type="InterPro" id="IPR009057">
    <property type="entry name" value="Homeodomain-like_sf"/>
</dbReference>
<evidence type="ECO:0000313" key="8">
    <source>
        <dbReference type="Proteomes" id="UP000228740"/>
    </source>
</evidence>
<dbReference type="SMART" id="SM00028">
    <property type="entry name" value="TPR"/>
    <property type="match status" value="4"/>
</dbReference>
<dbReference type="SUPFAM" id="SSF46689">
    <property type="entry name" value="Homeodomain-like"/>
    <property type="match status" value="1"/>
</dbReference>
<feature type="domain" description="HTH araC/xylS-type" evidence="6">
    <location>
        <begin position="415"/>
        <end position="523"/>
    </location>
</feature>
<keyword evidence="2 7" id="KW-0238">DNA-binding</keyword>
<dbReference type="SMART" id="SM00342">
    <property type="entry name" value="HTH_ARAC"/>
    <property type="match status" value="1"/>
</dbReference>
<dbReference type="AlphaFoldDB" id="A0A2M9C6U8"/>
<feature type="coiled-coil region" evidence="4">
    <location>
        <begin position="306"/>
        <end position="333"/>
    </location>
</feature>
<keyword evidence="5" id="KW-0812">Transmembrane</keyword>
<dbReference type="Pfam" id="PF12833">
    <property type="entry name" value="HTH_18"/>
    <property type="match status" value="1"/>
</dbReference>
<organism evidence="7 8">
    <name type="scientific">Chryseobacterium geocarposphaerae</name>
    <dbReference type="NCBI Taxonomy" id="1416776"/>
    <lineage>
        <taxon>Bacteria</taxon>
        <taxon>Pseudomonadati</taxon>
        <taxon>Bacteroidota</taxon>
        <taxon>Flavobacteriia</taxon>
        <taxon>Flavobacteriales</taxon>
        <taxon>Weeksellaceae</taxon>
        <taxon>Chryseobacterium group</taxon>
        <taxon>Chryseobacterium</taxon>
    </lineage>
</organism>
<dbReference type="SUPFAM" id="SSF48452">
    <property type="entry name" value="TPR-like"/>
    <property type="match status" value="1"/>
</dbReference>
<protein>
    <submittedName>
        <fullName evidence="7">AraC-like DNA-binding protein</fullName>
    </submittedName>
</protein>
<keyword evidence="5" id="KW-0472">Membrane</keyword>
<evidence type="ECO:0000313" key="7">
    <source>
        <dbReference type="EMBL" id="PJJ66581.1"/>
    </source>
</evidence>
<sequence length="537" mass="62248">MKFLITVNLFFLTVICISAQNLENYNLIYSKTFLETSQKDFNKALSIADSLFSISETPTLKARSLMLSASLYKQSGEIKNAVDYALKAESIINGNDDVWLAKIDGFLASQYRSLGLLNKSLTYANKTIDVIKRINNPVIEKQLMGFVLQEKAYYEYGVANYQKSIAAIRKSQSYFDKNTQQNYDFLTANNEQLLGLNYTGLKDYDKALFYYNKALQKLNGMPDNFLKALVYNGFAQVYMGKKDLVKAKENLDLAEKISETSQYLDLKNEIYKTSKKYYLLKEDFKKLSEVTMKNDSVSERIENNSKSFINDSYNNLEKKNREVEKTAESKNSLIFIIGGLLIVMVVYFIMYRKYQKRKIDKINQVIKDLEINAKSFDPDYVTSKNEDEDHIDENDHVVVTEIKDENSLMTEATEMMILKKLEKFEKSKQFIRNGISLPFLASYCNTNTKYLSYIINREKKKDFNNYINELRVLFIIEKVKNDPVYRKFKIATLAEEAGFSSQSKFSTAFKKVTDVSPSEFFRHFLQSITENSEIMNE</sequence>
<feature type="transmembrane region" description="Helical" evidence="5">
    <location>
        <begin position="333"/>
        <end position="351"/>
    </location>
</feature>
<keyword evidence="1" id="KW-0805">Transcription regulation</keyword>
<accession>A0A2M9C6U8</accession>